<dbReference type="PANTHER" id="PTHR30168">
    <property type="entry name" value="PUTATIVE MEMBRANE PROTEIN YPFJ"/>
    <property type="match status" value="1"/>
</dbReference>
<reference evidence="7 8" key="1">
    <citation type="journal article" date="2016" name="Antonie Van Leeuwenhoek">
        <title>Nocardia donostiensis sp. nov., isolated from human respiratory specimens.</title>
        <authorList>
            <person name="Ercibengoa M."/>
            <person name="Bell M."/>
            <person name="Marimon J.M."/>
            <person name="Humrighouse B."/>
            <person name="Klenk H.P."/>
            <person name="Potter G."/>
            <person name="Perez-Trallero E."/>
        </authorList>
    </citation>
    <scope>NUCLEOTIDE SEQUENCE [LARGE SCALE GENOMIC DNA]</scope>
    <source>
        <strain evidence="7 8">X1655</strain>
    </source>
</reference>
<evidence type="ECO:0000256" key="3">
    <source>
        <dbReference type="ARBA" id="ARBA00022989"/>
    </source>
</evidence>
<dbReference type="GO" id="GO:0016020">
    <property type="term" value="C:membrane"/>
    <property type="evidence" value="ECO:0007669"/>
    <property type="project" value="UniProtKB-SubCell"/>
</dbReference>
<protein>
    <recommendedName>
        <fullName evidence="9">Metalloprotease</fullName>
    </recommendedName>
</protein>
<evidence type="ECO:0000256" key="6">
    <source>
        <dbReference type="SAM" id="Phobius"/>
    </source>
</evidence>
<evidence type="ECO:0000256" key="2">
    <source>
        <dbReference type="ARBA" id="ARBA00022692"/>
    </source>
</evidence>
<organism evidence="7 8">
    <name type="scientific">Nocardia donostiensis</name>
    <dbReference type="NCBI Taxonomy" id="1538463"/>
    <lineage>
        <taxon>Bacteria</taxon>
        <taxon>Bacillati</taxon>
        <taxon>Actinomycetota</taxon>
        <taxon>Actinomycetes</taxon>
        <taxon>Mycobacteriales</taxon>
        <taxon>Nocardiaceae</taxon>
        <taxon>Nocardia</taxon>
    </lineage>
</organism>
<accession>A0A1W0AVQ7</accession>
<dbReference type="Pfam" id="PF04228">
    <property type="entry name" value="Zn_peptidase"/>
    <property type="match status" value="1"/>
</dbReference>
<dbReference type="Proteomes" id="UP000188836">
    <property type="component" value="Unassembled WGS sequence"/>
</dbReference>
<gene>
    <name evidence="7" type="ORF">B0T46_18135</name>
</gene>
<feature type="region of interest" description="Disordered" evidence="5">
    <location>
        <begin position="237"/>
        <end position="272"/>
    </location>
</feature>
<evidence type="ECO:0000256" key="1">
    <source>
        <dbReference type="ARBA" id="ARBA00004167"/>
    </source>
</evidence>
<feature type="compositionally biased region" description="Basic and acidic residues" evidence="5">
    <location>
        <begin position="253"/>
        <end position="270"/>
    </location>
</feature>
<dbReference type="AlphaFoldDB" id="A0A1W0AVQ7"/>
<evidence type="ECO:0000256" key="5">
    <source>
        <dbReference type="SAM" id="MobiDB-lite"/>
    </source>
</evidence>
<feature type="transmembrane region" description="Helical" evidence="6">
    <location>
        <begin position="21"/>
        <end position="43"/>
    </location>
</feature>
<feature type="compositionally biased region" description="Low complexity" evidence="5">
    <location>
        <begin position="237"/>
        <end position="247"/>
    </location>
</feature>
<evidence type="ECO:0000313" key="7">
    <source>
        <dbReference type="EMBL" id="ONM47475.1"/>
    </source>
</evidence>
<keyword evidence="4 6" id="KW-0472">Membrane</keyword>
<keyword evidence="8" id="KW-1185">Reference proteome</keyword>
<comment type="subcellular location">
    <subcellularLocation>
        <location evidence="1">Membrane</location>
        <topology evidence="1">Single-pass membrane protein</topology>
    </subcellularLocation>
</comment>
<dbReference type="EMBL" id="MUMY01000015">
    <property type="protein sequence ID" value="ONM47475.1"/>
    <property type="molecule type" value="Genomic_DNA"/>
</dbReference>
<evidence type="ECO:0000313" key="8">
    <source>
        <dbReference type="Proteomes" id="UP000188836"/>
    </source>
</evidence>
<keyword evidence="3 6" id="KW-1133">Transmembrane helix</keyword>
<dbReference type="InterPro" id="IPR007343">
    <property type="entry name" value="Uncharacterised_pept_Zn_put"/>
</dbReference>
<evidence type="ECO:0008006" key="9">
    <source>
        <dbReference type="Google" id="ProtNLM"/>
    </source>
</evidence>
<sequence length="301" mass="32366">MPPPVPYGRRQAPPRRSGGSTSVLVSIVVVVMIAVGGLVRGAIADGTLISGPQPGHTYSTDNTGPAATVDNPLLTDPDATLLPATCDYAPWGTDVDTARRFFDSAEQCLEAAWQPVLERAGLPFAPPTVHVSASTSGISTPCTGTTSNFAAFYCPANRSIYMPISQLQTDFYKDNWVVYLSVFAHEYGHHIQNMSGILRKANSERVDVGPRSTRGLELSRRVELQANCFDGMYLSSSSQGGSLTSTQMSVARQDADNRGDQRGDMRDHGTPENGGRWFGIGVEHNQAVQCNTFIAPDEQVS</sequence>
<name>A0A1W0AVQ7_9NOCA</name>
<keyword evidence="2 6" id="KW-0812">Transmembrane</keyword>
<proteinExistence type="predicted"/>
<dbReference type="OrthoDB" id="7950418at2"/>
<evidence type="ECO:0000256" key="4">
    <source>
        <dbReference type="ARBA" id="ARBA00023136"/>
    </source>
</evidence>
<comment type="caution">
    <text evidence="7">The sequence shown here is derived from an EMBL/GenBank/DDBJ whole genome shotgun (WGS) entry which is preliminary data.</text>
</comment>
<dbReference type="STRING" id="1538463.B0T36_14910"/>
<dbReference type="PANTHER" id="PTHR30168:SF0">
    <property type="entry name" value="INNER MEMBRANE PROTEIN"/>
    <property type="match status" value="1"/>
</dbReference>